<reference evidence="5 6" key="1">
    <citation type="submission" date="2016-07" db="EMBL/GenBank/DDBJ databases">
        <title>Pervasive Adenine N6-methylation of Active Genes in Fungi.</title>
        <authorList>
            <consortium name="DOE Joint Genome Institute"/>
            <person name="Mondo S.J."/>
            <person name="Dannebaum R.O."/>
            <person name="Kuo R.C."/>
            <person name="Labutti K."/>
            <person name="Haridas S."/>
            <person name="Kuo A."/>
            <person name="Salamov A."/>
            <person name="Ahrendt S.R."/>
            <person name="Lipzen A."/>
            <person name="Sullivan W."/>
            <person name="Andreopoulos W.B."/>
            <person name="Clum A."/>
            <person name="Lindquist E."/>
            <person name="Daum C."/>
            <person name="Ramamoorthy G.K."/>
            <person name="Gryganskyi A."/>
            <person name="Culley D."/>
            <person name="Magnuson J.K."/>
            <person name="James T.Y."/>
            <person name="O'Malley M.A."/>
            <person name="Stajich J.E."/>
            <person name="Spatafora J.W."/>
            <person name="Visel A."/>
            <person name="Grigoriev I.V."/>
        </authorList>
    </citation>
    <scope>NUCLEOTIDE SEQUENCE [LARGE SCALE GENOMIC DNA]</scope>
    <source>
        <strain evidence="5 6">62-1032</strain>
    </source>
</reference>
<comment type="caution">
    <text evidence="5">The sequence shown here is derived from an EMBL/GenBank/DDBJ whole genome shotgun (WGS) entry which is preliminary data.</text>
</comment>
<dbReference type="SMART" id="SM00324">
    <property type="entry name" value="RhoGAP"/>
    <property type="match status" value="1"/>
</dbReference>
<feature type="domain" description="Rho-GAP" evidence="4">
    <location>
        <begin position="58"/>
        <end position="260"/>
    </location>
</feature>
<feature type="region of interest" description="Disordered" evidence="3">
    <location>
        <begin position="560"/>
        <end position="595"/>
    </location>
</feature>
<dbReference type="InterPro" id="IPR051025">
    <property type="entry name" value="RhoGAP"/>
</dbReference>
<dbReference type="PROSITE" id="PS50238">
    <property type="entry name" value="RHOGAP"/>
    <property type="match status" value="1"/>
</dbReference>
<dbReference type="InterPro" id="IPR000198">
    <property type="entry name" value="RhoGAP_dom"/>
</dbReference>
<dbReference type="CDD" id="cd00159">
    <property type="entry name" value="RhoGAP"/>
    <property type="match status" value="1"/>
</dbReference>
<gene>
    <name evidence="5" type="ORF">BCR35DRAFT_93273</name>
</gene>
<dbReference type="GO" id="GO:0005096">
    <property type="term" value="F:GTPase activator activity"/>
    <property type="evidence" value="ECO:0007669"/>
    <property type="project" value="UniProtKB-KW"/>
</dbReference>
<evidence type="ECO:0000256" key="3">
    <source>
        <dbReference type="SAM" id="MobiDB-lite"/>
    </source>
</evidence>
<dbReference type="GO" id="GO:0005938">
    <property type="term" value="C:cell cortex"/>
    <property type="evidence" value="ECO:0007669"/>
    <property type="project" value="TreeGrafter"/>
</dbReference>
<feature type="region of interest" description="Disordered" evidence="3">
    <location>
        <begin position="1"/>
        <end position="49"/>
    </location>
</feature>
<dbReference type="OrthoDB" id="79452at2759"/>
<dbReference type="Pfam" id="PF00620">
    <property type="entry name" value="RhoGAP"/>
    <property type="match status" value="1"/>
</dbReference>
<dbReference type="GO" id="GO:0007165">
    <property type="term" value="P:signal transduction"/>
    <property type="evidence" value="ECO:0007669"/>
    <property type="project" value="InterPro"/>
</dbReference>
<dbReference type="InParanoid" id="A0A1Y2F8Q3"/>
<feature type="compositionally biased region" description="Low complexity" evidence="3">
    <location>
        <begin position="472"/>
        <end position="496"/>
    </location>
</feature>
<sequence>MPTSTTRTRPAAPKPKVPEKSSFFTKMKRALSAPGSHDHPHDKTPPPPLPTSKAIFGVPLATVAEYGFVTSMIAGQRHDLPGVCFSTVEEIYRRGQGMNVPGLLHLAGEASRVAKLVAIFDTAPDYGEHHDLSIESIHNVTSLLKKYLRDLPEPILDQRLWRLYLAACVDSTNSLKCRIASAQIILRLLPTPNFSLLVYLVAFLSQMPLFPENRLTLESVSTIFGPAAMSPRMSASAPTSKLPRIFNGAGMHITGPTESFESTGANVKKAQDGLLWLLTNWSSVADGLLEPDFDVDVNEVLGRRPSLVLAPGEDLAATSEPVNFDKERDAVARAHDSSRTLEILSVPRFETVDAAAPVLGAPRRAPSPSPLPPSVIAHEEPSSPSSTVKDSSSPIMPRSFGFNHSPSVRAVSPAPPSPLSPLAPDEEAPPTPSKEEEEPVFKSETPAVKNRESALPSVPVEEEEGKTHSAQASDSTPETASSSRSSDSSVQSAWVATPTLPKEKPNSPLLRGTAPELEKEPEQAETVIPLPRATPEDQFGPVGPPETSVLEDLLEFDDSSIYSFPSPPGTRNFKQTAPFSTAAFDPPPPISPRPEDILLVRSSADQLKEAQALVETQRHEIQSLWKQLTDLELERTADRKEMAELRGQLRTTADRLHLVEQQHGSGTINWDAERSRMEEERERLEEEHGIAFSAMETKFRAAQREAQTAREELKAVHDERYQIQETRAKEDRETKQRIASLETQLNAIRNLLGGGKY</sequence>
<evidence type="ECO:0000313" key="5">
    <source>
        <dbReference type="EMBL" id="ORY80292.1"/>
    </source>
</evidence>
<keyword evidence="2" id="KW-0175">Coiled coil</keyword>
<proteinExistence type="predicted"/>
<dbReference type="Gene3D" id="1.10.555.10">
    <property type="entry name" value="Rho GTPase activation protein"/>
    <property type="match status" value="1"/>
</dbReference>
<evidence type="ECO:0000256" key="2">
    <source>
        <dbReference type="SAM" id="Coils"/>
    </source>
</evidence>
<feature type="region of interest" description="Disordered" evidence="3">
    <location>
        <begin position="360"/>
        <end position="548"/>
    </location>
</feature>
<protein>
    <recommendedName>
        <fullName evidence="4">Rho-GAP domain-containing protein</fullName>
    </recommendedName>
</protein>
<dbReference type="PANTHER" id="PTHR15228:SF25">
    <property type="entry name" value="F-BAR DOMAIN-CONTAINING PROTEIN"/>
    <property type="match status" value="1"/>
</dbReference>
<dbReference type="STRING" id="106004.A0A1Y2F8Q3"/>
<dbReference type="EMBL" id="MCGR01000025">
    <property type="protein sequence ID" value="ORY80292.1"/>
    <property type="molecule type" value="Genomic_DNA"/>
</dbReference>
<dbReference type="PANTHER" id="PTHR15228">
    <property type="entry name" value="SPERMATHECAL PHYSIOLOGY VARIANT"/>
    <property type="match status" value="1"/>
</dbReference>
<dbReference type="AlphaFoldDB" id="A0A1Y2F8Q3"/>
<evidence type="ECO:0000313" key="6">
    <source>
        <dbReference type="Proteomes" id="UP000193467"/>
    </source>
</evidence>
<evidence type="ECO:0000259" key="4">
    <source>
        <dbReference type="PROSITE" id="PS50238"/>
    </source>
</evidence>
<keyword evidence="1" id="KW-0343">GTPase activation</keyword>
<name>A0A1Y2F8Q3_9BASI</name>
<feature type="compositionally biased region" description="Low complexity" evidence="3">
    <location>
        <begin position="1"/>
        <end position="11"/>
    </location>
</feature>
<accession>A0A1Y2F8Q3</accession>
<dbReference type="GO" id="GO:0060237">
    <property type="term" value="P:regulation of fungal-type cell wall organization"/>
    <property type="evidence" value="ECO:0007669"/>
    <property type="project" value="TreeGrafter"/>
</dbReference>
<dbReference type="InterPro" id="IPR008936">
    <property type="entry name" value="Rho_GTPase_activation_prot"/>
</dbReference>
<feature type="compositionally biased region" description="Low complexity" evidence="3">
    <location>
        <begin position="382"/>
        <end position="394"/>
    </location>
</feature>
<keyword evidence="6" id="KW-1185">Reference proteome</keyword>
<evidence type="ECO:0000256" key="1">
    <source>
        <dbReference type="ARBA" id="ARBA00022468"/>
    </source>
</evidence>
<feature type="coiled-coil region" evidence="2">
    <location>
        <begin position="628"/>
        <end position="719"/>
    </location>
</feature>
<organism evidence="5 6">
    <name type="scientific">Leucosporidium creatinivorum</name>
    <dbReference type="NCBI Taxonomy" id="106004"/>
    <lineage>
        <taxon>Eukaryota</taxon>
        <taxon>Fungi</taxon>
        <taxon>Dikarya</taxon>
        <taxon>Basidiomycota</taxon>
        <taxon>Pucciniomycotina</taxon>
        <taxon>Microbotryomycetes</taxon>
        <taxon>Leucosporidiales</taxon>
        <taxon>Leucosporidium</taxon>
    </lineage>
</organism>
<dbReference type="SUPFAM" id="SSF48350">
    <property type="entry name" value="GTPase activation domain, GAP"/>
    <property type="match status" value="1"/>
</dbReference>
<dbReference type="Proteomes" id="UP000193467">
    <property type="component" value="Unassembled WGS sequence"/>
</dbReference>